<reference evidence="3 4" key="1">
    <citation type="journal article" date="2011" name="Genome Res.">
        <title>Phylogeny-wide analysis of social amoeba genomes highlights ancient origins for complex intercellular communication.</title>
        <authorList>
            <person name="Heidel A.J."/>
            <person name="Lawal H.M."/>
            <person name="Felder M."/>
            <person name="Schilde C."/>
            <person name="Helps N.R."/>
            <person name="Tunggal B."/>
            <person name="Rivero F."/>
            <person name="John U."/>
            <person name="Schleicher M."/>
            <person name="Eichinger L."/>
            <person name="Platzer M."/>
            <person name="Noegel A.A."/>
            <person name="Schaap P."/>
            <person name="Gloeckner G."/>
        </authorList>
    </citation>
    <scope>NUCLEOTIDE SEQUENCE [LARGE SCALE GENOMIC DNA]</scope>
    <source>
        <strain evidence="4">ATCC 26659 / Pp 5 / PN500</strain>
    </source>
</reference>
<dbReference type="AlphaFoldDB" id="D3BN27"/>
<dbReference type="Proteomes" id="UP000001396">
    <property type="component" value="Unassembled WGS sequence"/>
</dbReference>
<feature type="region of interest" description="Disordered" evidence="2">
    <location>
        <begin position="169"/>
        <end position="246"/>
    </location>
</feature>
<feature type="coiled-coil region" evidence="1">
    <location>
        <begin position="139"/>
        <end position="168"/>
    </location>
</feature>
<feature type="compositionally biased region" description="Polar residues" evidence="2">
    <location>
        <begin position="171"/>
        <end position="182"/>
    </location>
</feature>
<feature type="compositionally biased region" description="Polar residues" evidence="2">
    <location>
        <begin position="521"/>
        <end position="536"/>
    </location>
</feature>
<evidence type="ECO:0000313" key="4">
    <source>
        <dbReference type="Proteomes" id="UP000001396"/>
    </source>
</evidence>
<feature type="compositionally biased region" description="Low complexity" evidence="2">
    <location>
        <begin position="492"/>
        <end position="520"/>
    </location>
</feature>
<dbReference type="InParanoid" id="D3BN27"/>
<feature type="region of interest" description="Disordered" evidence="2">
    <location>
        <begin position="352"/>
        <end position="381"/>
    </location>
</feature>
<protein>
    <submittedName>
        <fullName evidence="3">Uncharacterized protein</fullName>
    </submittedName>
</protein>
<feature type="region of interest" description="Disordered" evidence="2">
    <location>
        <begin position="38"/>
        <end position="58"/>
    </location>
</feature>
<comment type="caution">
    <text evidence="3">The sequence shown here is derived from an EMBL/GenBank/DDBJ whole genome shotgun (WGS) entry which is preliminary data.</text>
</comment>
<proteinExistence type="predicted"/>
<evidence type="ECO:0000313" key="3">
    <source>
        <dbReference type="EMBL" id="EFA77389.1"/>
    </source>
</evidence>
<dbReference type="STRING" id="670386.D3BN27"/>
<feature type="region of interest" description="Disordered" evidence="2">
    <location>
        <begin position="549"/>
        <end position="595"/>
    </location>
</feature>
<organism evidence="3 4">
    <name type="scientific">Heterostelium pallidum (strain ATCC 26659 / Pp 5 / PN500)</name>
    <name type="common">Cellular slime mold</name>
    <name type="synonym">Polysphondylium pallidum</name>
    <dbReference type="NCBI Taxonomy" id="670386"/>
    <lineage>
        <taxon>Eukaryota</taxon>
        <taxon>Amoebozoa</taxon>
        <taxon>Evosea</taxon>
        <taxon>Eumycetozoa</taxon>
        <taxon>Dictyostelia</taxon>
        <taxon>Acytosteliales</taxon>
        <taxon>Acytosteliaceae</taxon>
        <taxon>Heterostelium</taxon>
    </lineage>
</organism>
<feature type="compositionally biased region" description="Basic residues" evidence="2">
    <location>
        <begin position="559"/>
        <end position="570"/>
    </location>
</feature>
<dbReference type="EMBL" id="ADBJ01000043">
    <property type="protein sequence ID" value="EFA77389.1"/>
    <property type="molecule type" value="Genomic_DNA"/>
</dbReference>
<feature type="compositionally biased region" description="Polar residues" evidence="2">
    <location>
        <begin position="448"/>
        <end position="457"/>
    </location>
</feature>
<feature type="compositionally biased region" description="Low complexity" evidence="2">
    <location>
        <begin position="430"/>
        <end position="447"/>
    </location>
</feature>
<keyword evidence="1" id="KW-0175">Coiled coil</keyword>
<feature type="region of interest" description="Disordered" evidence="2">
    <location>
        <begin position="491"/>
        <end position="536"/>
    </location>
</feature>
<feature type="compositionally biased region" description="Polar residues" evidence="2">
    <location>
        <begin position="549"/>
        <end position="558"/>
    </location>
</feature>
<evidence type="ECO:0000256" key="1">
    <source>
        <dbReference type="SAM" id="Coils"/>
    </source>
</evidence>
<feature type="compositionally biased region" description="Low complexity" evidence="2">
    <location>
        <begin position="199"/>
        <end position="212"/>
    </location>
</feature>
<feature type="compositionally biased region" description="Polar residues" evidence="2">
    <location>
        <begin position="233"/>
        <end position="246"/>
    </location>
</feature>
<name>D3BN27_HETP5</name>
<dbReference type="GeneID" id="31368071"/>
<keyword evidence="4" id="KW-1185">Reference proteome</keyword>
<sequence>MIKKREKLKKDYMAVITDLHSKLRELAEIKLTEPVEVELPPPSSTIKHKKHKSADLHKDGSSANIAIDESVSPAVPVPHNYPGPAFINKEQQPLILGNGKARQEGYRHFIVKPGQFPSPTLEKLYGGAASPSLKMDQSLDDTTQQELEEQMKREKLEAQKALELEEAANKYYNSLPTPTSAEYYNDDDEEDEETDDESVATATATAAGGAASIKYNPRTRSGRQRATGGKAAPTTTVNNPYHSASYSTSIQPKMNADGKPIYPSVNQGYIFVSPNLPPILGRARIGRYGGTYIDFVPVDKQTRINFLNHLKHQQQEQEKQKELERKEQLKQHLDLFNNIDYIIDNNYGLNYNNNNDDNNDNNNNNSNNSNNNNNDNNNSYQSSINLLDRVDIEMNDFIEDIDNNNNSNINNNISNNNNISLQNSPISTSTIDNLNTTPTSTTTVDNNKNNQTPPTNFDNDDRSSNKRKLDMINENNDKITKITDFQNLINKQQQQQQQHLNGGSSSSSNGGSGSYHHQNGTTTTLHNNGDSVSSLVNNASPLAQKKLKTTTSPLNSPNGHHHLTPNKQLKKQLSSPPQANHIDQYLVKKTAHTPS</sequence>
<feature type="compositionally biased region" description="Acidic residues" evidence="2">
    <location>
        <begin position="184"/>
        <end position="198"/>
    </location>
</feature>
<evidence type="ECO:0000256" key="2">
    <source>
        <dbReference type="SAM" id="MobiDB-lite"/>
    </source>
</evidence>
<dbReference type="RefSeq" id="XP_020429518.1">
    <property type="nucleotide sequence ID" value="XM_020583331.1"/>
</dbReference>
<accession>D3BN27</accession>
<feature type="region of interest" description="Disordered" evidence="2">
    <location>
        <begin position="429"/>
        <end position="465"/>
    </location>
</feature>
<gene>
    <name evidence="3" type="ORF">PPL_12604</name>
</gene>